<dbReference type="AlphaFoldDB" id="A0AAW7Q9I8"/>
<organism evidence="5 6">
    <name type="scientific">Aliarcobacter butzleri</name>
    <dbReference type="NCBI Taxonomy" id="28197"/>
    <lineage>
        <taxon>Bacteria</taxon>
        <taxon>Pseudomonadati</taxon>
        <taxon>Campylobacterota</taxon>
        <taxon>Epsilonproteobacteria</taxon>
        <taxon>Campylobacterales</taxon>
        <taxon>Arcobacteraceae</taxon>
        <taxon>Aliarcobacter</taxon>
    </lineage>
</organism>
<sequence>MKPNVTELVVYKDKCIGCGVCDAICPVDVLKMDFNSVGLYQPFESDGCLDKCRLCIDSCPFVEENKNEKEIAKALYSDKEEIRFHSDLGYFIDTYEVHKKDLNDRLKSSSGGAGHALLEHLLEEKIIDTVLSIESNNDVDKLFKFTTFKSRSELEKARGSVYYPTEMSEVLEYVMKNDGTYAITALPCFAKAIRLAQAKNSKLRKRIKIVIGLVCGQMKTKEFTHTLAKDTIGTDRLKSVRFREKQENQPAGNFAFEFIGQENNKIGLINWSDSRGPWNLWSSRAFTPMACNSCTDVFAHCADVVLMDAWLPEYIRDYRGHTLVISRTNEIKNILENMQSIEVKKIDYKKVFLSQKAVVDNKNAIFYGSKNIFINKINKIKLEIQKLSNEDYEQNKTKIDLLLMKIKKFEKIYRIINLPKRVVFKMYRILRGF</sequence>
<dbReference type="Pfam" id="PF04422">
    <property type="entry name" value="FrhB_FdhB_N"/>
    <property type="match status" value="1"/>
</dbReference>
<comment type="caution">
    <text evidence="5">The sequence shown here is derived from an EMBL/GenBank/DDBJ whole genome shotgun (WGS) entry which is preliminary data.</text>
</comment>
<reference evidence="5" key="1">
    <citation type="journal article" date="2023" name="Microorganisms">
        <title>Genomic Characterization of Arcobacter butzleri Strains Isolated from Various Sources in Lithuania.</title>
        <authorList>
            <person name="Uljanovas D."/>
            <person name="Golz G."/>
            <person name="Fleischmann S."/>
            <person name="Kudirkiene E."/>
            <person name="Kasetiene N."/>
            <person name="Grineviciene A."/>
            <person name="Tamuleviciene E."/>
            <person name="Aksomaitiene J."/>
            <person name="Alter T."/>
            <person name="Malakauskas M."/>
        </authorList>
    </citation>
    <scope>NUCLEOTIDE SEQUENCE</scope>
    <source>
        <strain evidence="5">S41</strain>
    </source>
</reference>
<evidence type="ECO:0000313" key="6">
    <source>
        <dbReference type="Proteomes" id="UP001170364"/>
    </source>
</evidence>
<evidence type="ECO:0000256" key="2">
    <source>
        <dbReference type="ARBA" id="ARBA00023004"/>
    </source>
</evidence>
<dbReference type="Pfam" id="PF00037">
    <property type="entry name" value="Fer4"/>
    <property type="match status" value="1"/>
</dbReference>
<protein>
    <submittedName>
        <fullName evidence="5">Coenzyme F420 hydrogenase/dehydrogenase, beta subunit C-terminal domain</fullName>
    </submittedName>
</protein>
<dbReference type="InterPro" id="IPR045220">
    <property type="entry name" value="FRHB/FDHB/HCAR-like"/>
</dbReference>
<dbReference type="InterPro" id="IPR017896">
    <property type="entry name" value="4Fe4S_Fe-S-bd"/>
</dbReference>
<accession>A0AAW7Q9I8</accession>
<dbReference type="Gene3D" id="3.30.70.20">
    <property type="match status" value="1"/>
</dbReference>
<dbReference type="Pfam" id="PF04432">
    <property type="entry name" value="FrhB_FdhB_C"/>
    <property type="match status" value="1"/>
</dbReference>
<dbReference type="GO" id="GO:0051536">
    <property type="term" value="F:iron-sulfur cluster binding"/>
    <property type="evidence" value="ECO:0007669"/>
    <property type="project" value="UniProtKB-KW"/>
</dbReference>
<reference evidence="5" key="2">
    <citation type="submission" date="2023-01" db="EMBL/GenBank/DDBJ databases">
        <authorList>
            <person name="Uljanovas D."/>
        </authorList>
    </citation>
    <scope>NUCLEOTIDE SEQUENCE</scope>
    <source>
        <strain evidence="5">S41</strain>
    </source>
</reference>
<dbReference type="PANTHER" id="PTHR31332">
    <property type="entry name" value="7-HYDROXYMETHYL CHLOROPHYLL A REDUCTASE, CHLOROPLASTIC"/>
    <property type="match status" value="1"/>
</dbReference>
<gene>
    <name evidence="5" type="ORF">PJV93_02425</name>
</gene>
<evidence type="ECO:0000313" key="5">
    <source>
        <dbReference type="EMBL" id="MDN5122761.1"/>
    </source>
</evidence>
<keyword evidence="2" id="KW-0408">Iron</keyword>
<dbReference type="InterPro" id="IPR017900">
    <property type="entry name" value="4Fe4S_Fe_S_CS"/>
</dbReference>
<dbReference type="GO" id="GO:0052592">
    <property type="term" value="F:oxidoreductase activity, acting on CH or CH2 groups, with an iron-sulfur protein as acceptor"/>
    <property type="evidence" value="ECO:0007669"/>
    <property type="project" value="TreeGrafter"/>
</dbReference>
<evidence type="ECO:0000259" key="4">
    <source>
        <dbReference type="PROSITE" id="PS51379"/>
    </source>
</evidence>
<dbReference type="RefSeq" id="WP_301369835.1">
    <property type="nucleotide sequence ID" value="NZ_JAQJJF010000019.1"/>
</dbReference>
<feature type="domain" description="4Fe-4S ferredoxin-type" evidence="4">
    <location>
        <begin position="6"/>
        <end position="35"/>
    </location>
</feature>
<name>A0AAW7Q9I8_9BACT</name>
<keyword evidence="3" id="KW-0411">Iron-sulfur</keyword>
<dbReference type="PROSITE" id="PS00198">
    <property type="entry name" value="4FE4S_FER_1"/>
    <property type="match status" value="1"/>
</dbReference>
<proteinExistence type="predicted"/>
<dbReference type="Proteomes" id="UP001170364">
    <property type="component" value="Unassembled WGS sequence"/>
</dbReference>
<dbReference type="InterPro" id="IPR007516">
    <property type="entry name" value="Co_F420_Hydgase/DH_bsu_N"/>
</dbReference>
<dbReference type="PANTHER" id="PTHR31332:SF0">
    <property type="entry name" value="7-HYDROXYMETHYL CHLOROPHYLL A REDUCTASE, CHLOROPLASTIC"/>
    <property type="match status" value="1"/>
</dbReference>
<dbReference type="InterPro" id="IPR007525">
    <property type="entry name" value="FrhB_FdhB_C"/>
</dbReference>
<dbReference type="EMBL" id="JAQJJG010000002">
    <property type="protein sequence ID" value="MDN5122761.1"/>
    <property type="molecule type" value="Genomic_DNA"/>
</dbReference>
<keyword evidence="1" id="KW-0479">Metal-binding</keyword>
<dbReference type="PROSITE" id="PS51379">
    <property type="entry name" value="4FE4S_FER_2"/>
    <property type="match status" value="1"/>
</dbReference>
<dbReference type="SUPFAM" id="SSF54862">
    <property type="entry name" value="4Fe-4S ferredoxins"/>
    <property type="match status" value="1"/>
</dbReference>
<evidence type="ECO:0000256" key="1">
    <source>
        <dbReference type="ARBA" id="ARBA00022723"/>
    </source>
</evidence>
<dbReference type="GO" id="GO:0046872">
    <property type="term" value="F:metal ion binding"/>
    <property type="evidence" value="ECO:0007669"/>
    <property type="project" value="UniProtKB-KW"/>
</dbReference>
<evidence type="ECO:0000256" key="3">
    <source>
        <dbReference type="ARBA" id="ARBA00023014"/>
    </source>
</evidence>